<gene>
    <name evidence="1" type="ORF">T07_243</name>
</gene>
<dbReference type="EMBL" id="JYDL01000241">
    <property type="protein sequence ID" value="KRX12949.1"/>
    <property type="molecule type" value="Genomic_DNA"/>
</dbReference>
<proteinExistence type="predicted"/>
<dbReference type="Proteomes" id="UP000054630">
    <property type="component" value="Unassembled WGS sequence"/>
</dbReference>
<evidence type="ECO:0000313" key="1">
    <source>
        <dbReference type="EMBL" id="KRX12949.1"/>
    </source>
</evidence>
<sequence>MSSSAVKLRSALSQAIGKVTKFCRRQNATGVDLISLTNSAYFFTHLNPPIRWIVPDVPCSLRQF</sequence>
<comment type="caution">
    <text evidence="1">The sequence shown here is derived from an EMBL/GenBank/DDBJ whole genome shotgun (WGS) entry which is preliminary data.</text>
</comment>
<reference evidence="1 2" key="1">
    <citation type="submission" date="2015-01" db="EMBL/GenBank/DDBJ databases">
        <title>Evolution of Trichinella species and genotypes.</title>
        <authorList>
            <person name="Korhonen P.K."/>
            <person name="Edoardo P."/>
            <person name="Giuseppe L.R."/>
            <person name="Gasser R.B."/>
        </authorList>
    </citation>
    <scope>NUCLEOTIDE SEQUENCE [LARGE SCALE GENOMIC DNA]</scope>
    <source>
        <strain evidence="1">ISS37</strain>
    </source>
</reference>
<protein>
    <submittedName>
        <fullName evidence="1">Uncharacterized protein</fullName>
    </submittedName>
</protein>
<dbReference type="AlphaFoldDB" id="A0A0V0RFC8"/>
<keyword evidence="2" id="KW-1185">Reference proteome</keyword>
<evidence type="ECO:0000313" key="2">
    <source>
        <dbReference type="Proteomes" id="UP000054630"/>
    </source>
</evidence>
<name>A0A0V0RFC8_9BILA</name>
<accession>A0A0V0RFC8</accession>
<organism evidence="1 2">
    <name type="scientific">Trichinella nelsoni</name>
    <dbReference type="NCBI Taxonomy" id="6336"/>
    <lineage>
        <taxon>Eukaryota</taxon>
        <taxon>Metazoa</taxon>
        <taxon>Ecdysozoa</taxon>
        <taxon>Nematoda</taxon>
        <taxon>Enoplea</taxon>
        <taxon>Dorylaimia</taxon>
        <taxon>Trichinellida</taxon>
        <taxon>Trichinellidae</taxon>
        <taxon>Trichinella</taxon>
    </lineage>
</organism>